<dbReference type="GO" id="GO:0004309">
    <property type="term" value="F:exopolyphosphatase activity"/>
    <property type="evidence" value="ECO:0007669"/>
    <property type="project" value="TreeGrafter"/>
</dbReference>
<dbReference type="Pfam" id="PF02833">
    <property type="entry name" value="DHHA2"/>
    <property type="match status" value="1"/>
</dbReference>
<feature type="region of interest" description="Disordered" evidence="5">
    <location>
        <begin position="292"/>
        <end position="313"/>
    </location>
</feature>
<dbReference type="AlphaFoldDB" id="M7SRU9"/>
<evidence type="ECO:0000256" key="3">
    <source>
        <dbReference type="ARBA" id="ARBA00022801"/>
    </source>
</evidence>
<dbReference type="GO" id="GO:0005737">
    <property type="term" value="C:cytoplasm"/>
    <property type="evidence" value="ECO:0007669"/>
    <property type="project" value="InterPro"/>
</dbReference>
<dbReference type="Gene3D" id="3.10.310.20">
    <property type="entry name" value="DHHA2 domain"/>
    <property type="match status" value="1"/>
</dbReference>
<comment type="cofactor">
    <cofactor evidence="1">
        <name>Mn(2+)</name>
        <dbReference type="ChEBI" id="CHEBI:29035"/>
    </cofactor>
</comment>
<reference evidence="8" key="1">
    <citation type="journal article" date="2013" name="Genome Announc.">
        <title>Draft genome sequence of the grapevine dieback fungus Eutypa lata UCR-EL1.</title>
        <authorList>
            <person name="Blanco-Ulate B."/>
            <person name="Rolshausen P.E."/>
            <person name="Cantu D."/>
        </authorList>
    </citation>
    <scope>NUCLEOTIDE SEQUENCE [LARGE SCALE GENOMIC DNA]</scope>
    <source>
        <strain evidence="8">UCR-EL1</strain>
    </source>
</reference>
<dbReference type="Gene3D" id="3.90.1640.10">
    <property type="entry name" value="inorganic pyrophosphatase (n-terminal core)"/>
    <property type="match status" value="1"/>
</dbReference>
<dbReference type="SMART" id="SM01131">
    <property type="entry name" value="DHHA2"/>
    <property type="match status" value="1"/>
</dbReference>
<dbReference type="OMA" id="DYKDWTE"/>
<evidence type="ECO:0000256" key="5">
    <source>
        <dbReference type="SAM" id="MobiDB-lite"/>
    </source>
</evidence>
<dbReference type="SUPFAM" id="SSF64182">
    <property type="entry name" value="DHH phosphoesterases"/>
    <property type="match status" value="1"/>
</dbReference>
<evidence type="ECO:0000313" key="8">
    <source>
        <dbReference type="Proteomes" id="UP000012174"/>
    </source>
</evidence>
<name>M7SRU9_EUTLA</name>
<dbReference type="PANTHER" id="PTHR12112:SF39">
    <property type="entry name" value="EG:152A3.5 PROTEIN (FBGN0003116_PN PROTEIN)"/>
    <property type="match status" value="1"/>
</dbReference>
<dbReference type="InterPro" id="IPR038763">
    <property type="entry name" value="DHH_sf"/>
</dbReference>
<protein>
    <submittedName>
        <fullName evidence="7">Putative exopolyphosphatase protein</fullName>
    </submittedName>
</protein>
<keyword evidence="3" id="KW-0378">Hydrolase</keyword>
<dbReference type="InterPro" id="IPR001667">
    <property type="entry name" value="DDH_dom"/>
</dbReference>
<dbReference type="EMBL" id="KB706119">
    <property type="protein sequence ID" value="EMR69204.1"/>
    <property type="molecule type" value="Genomic_DNA"/>
</dbReference>
<feature type="compositionally biased region" description="Acidic residues" evidence="5">
    <location>
        <begin position="197"/>
        <end position="206"/>
    </location>
</feature>
<feature type="region of interest" description="Disordered" evidence="5">
    <location>
        <begin position="182"/>
        <end position="206"/>
    </location>
</feature>
<evidence type="ECO:0000256" key="1">
    <source>
        <dbReference type="ARBA" id="ARBA00001936"/>
    </source>
</evidence>
<dbReference type="Proteomes" id="UP000012174">
    <property type="component" value="Unassembled WGS sequence"/>
</dbReference>
<dbReference type="eggNOG" id="KOG4129">
    <property type="taxonomic scope" value="Eukaryota"/>
</dbReference>
<dbReference type="InterPro" id="IPR038222">
    <property type="entry name" value="DHHA2_dom_sf"/>
</dbReference>
<evidence type="ECO:0000256" key="2">
    <source>
        <dbReference type="ARBA" id="ARBA00022723"/>
    </source>
</evidence>
<evidence type="ECO:0000313" key="7">
    <source>
        <dbReference type="EMBL" id="EMR69204.1"/>
    </source>
</evidence>
<organism evidence="7 8">
    <name type="scientific">Eutypa lata (strain UCR-EL1)</name>
    <name type="common">Grapevine dieback disease fungus</name>
    <name type="synonym">Eutypa armeniacae</name>
    <dbReference type="NCBI Taxonomy" id="1287681"/>
    <lineage>
        <taxon>Eukaryota</taxon>
        <taxon>Fungi</taxon>
        <taxon>Dikarya</taxon>
        <taxon>Ascomycota</taxon>
        <taxon>Pezizomycotina</taxon>
        <taxon>Sordariomycetes</taxon>
        <taxon>Xylariomycetidae</taxon>
        <taxon>Xylariales</taxon>
        <taxon>Diatrypaceae</taxon>
        <taxon>Eutypa</taxon>
    </lineage>
</organism>
<keyword evidence="2" id="KW-0479">Metal-binding</keyword>
<dbReference type="PANTHER" id="PTHR12112">
    <property type="entry name" value="BNIP - RELATED"/>
    <property type="match status" value="1"/>
</dbReference>
<dbReference type="Pfam" id="PF01368">
    <property type="entry name" value="DHH"/>
    <property type="match status" value="1"/>
</dbReference>
<gene>
    <name evidence="7" type="ORF">UCREL1_3774</name>
</gene>
<sequence length="460" mass="50486">MPPHKSLQAFLATARSALNAPPTKRPSPLTFVVGNESADLDSLCSALLLAYFRSQAPPHYALHIPLCNIPRDDLGLRPEFRATLRDAALSPDDVITLSELPAPDAPNALKPSDARWLLVDHNVLTGPLARTYSSSEVTGCVDHHDDEGKVLRDADPRVIEKCGSCMSLVVEHSRAIWDSLEEDEKESIGDGTNNNDNDNDNDNDDNDLQYHLARLALAPVLIDTRNLGDATKTTDRDERAVEYAEAKLASAGGGSDDKTYDRTTLFERLSRLKSDIEPLSLRDILRKDYKEWDEGEGGGDESKRKDGAKASAPQVLKLGTSSVPRSISFLVQKAGSEGKLVDALASWGEERGVDLVVVMSSFSPAEEVDSSSSGSEDHARELLVWARTGEQAADAARRFADANAEMLELRTWGDGKLDVVGQDGQDGREWRRCWTQGKMDCSRKQVAPMLREAMKRSLYD</sequence>
<dbReference type="STRING" id="1287681.M7SRU9"/>
<feature type="domain" description="DHHA2" evidence="6">
    <location>
        <begin position="266"/>
        <end position="454"/>
    </location>
</feature>
<evidence type="ECO:0000259" key="6">
    <source>
        <dbReference type="SMART" id="SM01131"/>
    </source>
</evidence>
<dbReference type="InterPro" id="IPR004097">
    <property type="entry name" value="DHHA2"/>
</dbReference>
<dbReference type="KEGG" id="ela:UCREL1_3774"/>
<keyword evidence="4" id="KW-0464">Manganese</keyword>
<proteinExistence type="predicted"/>
<accession>M7SRU9</accession>
<dbReference type="GO" id="GO:0046872">
    <property type="term" value="F:metal ion binding"/>
    <property type="evidence" value="ECO:0007669"/>
    <property type="project" value="UniProtKB-KW"/>
</dbReference>
<dbReference type="OrthoDB" id="374045at2759"/>
<keyword evidence="8" id="KW-1185">Reference proteome</keyword>
<evidence type="ECO:0000256" key="4">
    <source>
        <dbReference type="ARBA" id="ARBA00023211"/>
    </source>
</evidence>
<dbReference type="HOGENOM" id="CLU_019358_1_0_1"/>